<feature type="transmembrane region" description="Helical" evidence="1">
    <location>
        <begin position="12"/>
        <end position="31"/>
    </location>
</feature>
<accession>A0A9D1RH39</accession>
<dbReference type="Pfam" id="PF07610">
    <property type="entry name" value="DUF1573"/>
    <property type="match status" value="1"/>
</dbReference>
<sequence>MNHISINIDKRLSLVVAATFFFFLFSFSYGFSQEGDNRAVAAFDKTSFDFGELNVGDGASAVFKVTNEGNAPLVIENVTASCGCTVARWAQEPVMPKDTASIIVTYNTNIVGEIKRSVVVRTNDRDNRRTILLLTGEVLLPTDEE</sequence>
<evidence type="ECO:0000313" key="3">
    <source>
        <dbReference type="Proteomes" id="UP000824267"/>
    </source>
</evidence>
<keyword evidence="1" id="KW-0812">Transmembrane</keyword>
<dbReference type="Gene3D" id="2.60.40.10">
    <property type="entry name" value="Immunoglobulins"/>
    <property type="match status" value="1"/>
</dbReference>
<reference evidence="2" key="2">
    <citation type="submission" date="2021-04" db="EMBL/GenBank/DDBJ databases">
        <authorList>
            <person name="Gilroy R."/>
        </authorList>
    </citation>
    <scope>NUCLEOTIDE SEQUENCE</scope>
    <source>
        <strain evidence="2">Gambia16-930</strain>
    </source>
</reference>
<evidence type="ECO:0000313" key="2">
    <source>
        <dbReference type="EMBL" id="HIW86993.1"/>
    </source>
</evidence>
<dbReference type="PANTHER" id="PTHR37833:SF1">
    <property type="entry name" value="SIGNAL PEPTIDE PROTEIN"/>
    <property type="match status" value="1"/>
</dbReference>
<reference evidence="2" key="1">
    <citation type="journal article" date="2021" name="PeerJ">
        <title>Extensive microbial diversity within the chicken gut microbiome revealed by metagenomics and culture.</title>
        <authorList>
            <person name="Gilroy R."/>
            <person name="Ravi A."/>
            <person name="Getino M."/>
            <person name="Pursley I."/>
            <person name="Horton D.L."/>
            <person name="Alikhan N.F."/>
            <person name="Baker D."/>
            <person name="Gharbi K."/>
            <person name="Hall N."/>
            <person name="Watson M."/>
            <person name="Adriaenssens E.M."/>
            <person name="Foster-Nyarko E."/>
            <person name="Jarju S."/>
            <person name="Secka A."/>
            <person name="Antonio M."/>
            <person name="Oren A."/>
            <person name="Chaudhuri R.R."/>
            <person name="La Ragione R."/>
            <person name="Hildebrand F."/>
            <person name="Pallen M.J."/>
        </authorList>
    </citation>
    <scope>NUCLEOTIDE SEQUENCE</scope>
    <source>
        <strain evidence="2">Gambia16-930</strain>
    </source>
</reference>
<dbReference type="PANTHER" id="PTHR37833">
    <property type="entry name" value="LIPOPROTEIN-RELATED"/>
    <property type="match status" value="1"/>
</dbReference>
<protein>
    <submittedName>
        <fullName evidence="2">DUF1573 domain-containing protein</fullName>
    </submittedName>
</protein>
<dbReference type="AlphaFoldDB" id="A0A9D1RH39"/>
<gene>
    <name evidence="2" type="ORF">IAC47_01790</name>
</gene>
<organism evidence="2 3">
    <name type="scientific">Candidatus Onthomorpha intestinigallinarum</name>
    <dbReference type="NCBI Taxonomy" id="2840880"/>
    <lineage>
        <taxon>Bacteria</taxon>
        <taxon>Pseudomonadati</taxon>
        <taxon>Bacteroidota</taxon>
        <taxon>Bacteroidia</taxon>
        <taxon>Bacteroidales</taxon>
        <taxon>Candidatus Onthomorpha</taxon>
    </lineage>
</organism>
<comment type="caution">
    <text evidence="2">The sequence shown here is derived from an EMBL/GenBank/DDBJ whole genome shotgun (WGS) entry which is preliminary data.</text>
</comment>
<dbReference type="InterPro" id="IPR013783">
    <property type="entry name" value="Ig-like_fold"/>
</dbReference>
<name>A0A9D1RH39_9BACT</name>
<dbReference type="EMBL" id="DXGG01000063">
    <property type="protein sequence ID" value="HIW86993.1"/>
    <property type="molecule type" value="Genomic_DNA"/>
</dbReference>
<proteinExistence type="predicted"/>
<evidence type="ECO:0000256" key="1">
    <source>
        <dbReference type="SAM" id="Phobius"/>
    </source>
</evidence>
<dbReference type="InterPro" id="IPR011467">
    <property type="entry name" value="DUF1573"/>
</dbReference>
<dbReference type="Proteomes" id="UP000824267">
    <property type="component" value="Unassembled WGS sequence"/>
</dbReference>
<keyword evidence="1" id="KW-1133">Transmembrane helix</keyword>
<keyword evidence="1" id="KW-0472">Membrane</keyword>